<comment type="similarity">
    <text evidence="1">Belongs to the RRP7 family.</text>
</comment>
<dbReference type="Proteomes" id="UP000318571">
    <property type="component" value="Chromosome 9"/>
</dbReference>
<accession>A0A553P0A2</accession>
<dbReference type="AlphaFoldDB" id="A0A553P0A2"/>
<dbReference type="Pfam" id="PF12923">
    <property type="entry name" value="RRP7"/>
    <property type="match status" value="1"/>
</dbReference>
<evidence type="ECO:0000256" key="2">
    <source>
        <dbReference type="SAM" id="MobiDB-lite"/>
    </source>
</evidence>
<evidence type="ECO:0000313" key="4">
    <source>
        <dbReference type="EMBL" id="TRY71107.1"/>
    </source>
</evidence>
<comment type="caution">
    <text evidence="4">The sequence shown here is derived from an EMBL/GenBank/DDBJ whole genome shotgun (WGS) entry which is preliminary data.</text>
</comment>
<protein>
    <recommendedName>
        <fullName evidence="3">Ribosomal RNA-processing protein 7 C-terminal domain-containing protein</fullName>
    </recommendedName>
</protein>
<dbReference type="GO" id="GO:0006364">
    <property type="term" value="P:rRNA processing"/>
    <property type="evidence" value="ECO:0007669"/>
    <property type="project" value="TreeGrafter"/>
</dbReference>
<name>A0A553P0A2_TIGCA</name>
<proteinExistence type="inferred from homology"/>
<evidence type="ECO:0000259" key="3">
    <source>
        <dbReference type="Pfam" id="PF12923"/>
    </source>
</evidence>
<dbReference type="PANTHER" id="PTHR13191:SF0">
    <property type="entry name" value="RIBOSOMAL RNA-PROCESSING PROTEIN 7 HOMOLOG A-RELATED"/>
    <property type="match status" value="1"/>
</dbReference>
<sequence length="142" mass="16240">MRSTHKTPPVGVAKWRAGYNDSLLKDTTAAMKAIEEGVAALDAAQAAEVSQGQAMAEADEDGWITVSRHGHRKPVGLNTDKAQKKVMAREAKKRKRKELENFYKFQVKESKLRRLDDLREKFRDDKRKQSAMKVQRKFKPDK</sequence>
<keyword evidence="5" id="KW-1185">Reference proteome</keyword>
<dbReference type="Gene3D" id="6.10.250.1770">
    <property type="match status" value="1"/>
</dbReference>
<dbReference type="GO" id="GO:0034456">
    <property type="term" value="C:UTP-C complex"/>
    <property type="evidence" value="ECO:0007669"/>
    <property type="project" value="TreeGrafter"/>
</dbReference>
<gene>
    <name evidence="4" type="ORF">TCAL_13683</name>
</gene>
<feature type="region of interest" description="Disordered" evidence="2">
    <location>
        <begin position="123"/>
        <end position="142"/>
    </location>
</feature>
<dbReference type="GO" id="GO:0000028">
    <property type="term" value="P:ribosomal small subunit assembly"/>
    <property type="evidence" value="ECO:0007669"/>
    <property type="project" value="TreeGrafter"/>
</dbReference>
<evidence type="ECO:0000313" key="5">
    <source>
        <dbReference type="Proteomes" id="UP000318571"/>
    </source>
</evidence>
<dbReference type="STRING" id="6832.A0A553P0A2"/>
<feature type="domain" description="Ribosomal RNA-processing protein 7 C-terminal" evidence="3">
    <location>
        <begin position="28"/>
        <end position="140"/>
    </location>
</feature>
<dbReference type="InterPro" id="IPR040446">
    <property type="entry name" value="RRP7"/>
</dbReference>
<reference evidence="4 5" key="1">
    <citation type="journal article" date="2018" name="Nat. Ecol. Evol.">
        <title>Genomic signatures of mitonuclear coevolution across populations of Tigriopus californicus.</title>
        <authorList>
            <person name="Barreto F.S."/>
            <person name="Watson E.T."/>
            <person name="Lima T.G."/>
            <person name="Willett C.S."/>
            <person name="Edmands S."/>
            <person name="Li W."/>
            <person name="Burton R.S."/>
        </authorList>
    </citation>
    <scope>NUCLEOTIDE SEQUENCE [LARGE SCALE GENOMIC DNA]</scope>
    <source>
        <strain evidence="4 5">San Diego</strain>
    </source>
</reference>
<dbReference type="InterPro" id="IPR024326">
    <property type="entry name" value="RRP7_C"/>
</dbReference>
<dbReference type="OMA" id="NCIKDSK"/>
<evidence type="ECO:0000256" key="1">
    <source>
        <dbReference type="ARBA" id="ARBA00006110"/>
    </source>
</evidence>
<dbReference type="GO" id="GO:0032545">
    <property type="term" value="C:CURI complex"/>
    <property type="evidence" value="ECO:0007669"/>
    <property type="project" value="TreeGrafter"/>
</dbReference>
<organism evidence="4 5">
    <name type="scientific">Tigriopus californicus</name>
    <name type="common">Marine copepod</name>
    <dbReference type="NCBI Taxonomy" id="6832"/>
    <lineage>
        <taxon>Eukaryota</taxon>
        <taxon>Metazoa</taxon>
        <taxon>Ecdysozoa</taxon>
        <taxon>Arthropoda</taxon>
        <taxon>Crustacea</taxon>
        <taxon>Multicrustacea</taxon>
        <taxon>Hexanauplia</taxon>
        <taxon>Copepoda</taxon>
        <taxon>Harpacticoida</taxon>
        <taxon>Harpacticidae</taxon>
        <taxon>Tigriopus</taxon>
    </lineage>
</organism>
<dbReference type="PANTHER" id="PTHR13191">
    <property type="entry name" value="RIBOSOMAL RNA PROCESSING PROTEIN 7-RELATED"/>
    <property type="match status" value="1"/>
</dbReference>
<dbReference type="EMBL" id="VCGU01000009">
    <property type="protein sequence ID" value="TRY71107.1"/>
    <property type="molecule type" value="Genomic_DNA"/>
</dbReference>